<feature type="compositionally biased region" description="Basic and acidic residues" evidence="1">
    <location>
        <begin position="125"/>
        <end position="138"/>
    </location>
</feature>
<reference evidence="2 3" key="1">
    <citation type="submission" date="2016-03" db="EMBL/GenBank/DDBJ databases">
        <title>Comparative genomics of the ectomycorrhizal sister species Rhizopogon vinicolor and Rhizopogon vesiculosus (Basidiomycota: Boletales) reveals a divergence of the mating type B locus.</title>
        <authorList>
            <person name="Mujic A.B."/>
            <person name="Kuo A."/>
            <person name="Tritt A."/>
            <person name="Lipzen A."/>
            <person name="Chen C."/>
            <person name="Johnson J."/>
            <person name="Sharma A."/>
            <person name="Barry K."/>
            <person name="Grigoriev I.V."/>
            <person name="Spatafora J.W."/>
        </authorList>
    </citation>
    <scope>NUCLEOTIDE SEQUENCE [LARGE SCALE GENOMIC DNA]</scope>
    <source>
        <strain evidence="2 3">AM-OR11-056</strain>
    </source>
</reference>
<proteinExistence type="predicted"/>
<dbReference type="Proteomes" id="UP000183567">
    <property type="component" value="Unassembled WGS sequence"/>
</dbReference>
<evidence type="ECO:0000313" key="2">
    <source>
        <dbReference type="EMBL" id="OJA12434.1"/>
    </source>
</evidence>
<keyword evidence="3" id="KW-1185">Reference proteome</keyword>
<sequence length="138" mass="16049">MLPVHVEPVDVSSEQLIAYAYARILLKAPGGIPSAYDYPEDEFQRDYVFFIHPVRWACWRRRVRMVLSLSLRQQLGKAKGINDVMWKTVGQKIVAQEEQEVVAERWKGTAPLASTREPMYEDDVEMPRKQREKTEGNK</sequence>
<dbReference type="OrthoDB" id="756370at2759"/>
<gene>
    <name evidence="2" type="ORF">AZE42_08090</name>
</gene>
<organism evidence="2 3">
    <name type="scientific">Rhizopogon vesiculosus</name>
    <dbReference type="NCBI Taxonomy" id="180088"/>
    <lineage>
        <taxon>Eukaryota</taxon>
        <taxon>Fungi</taxon>
        <taxon>Dikarya</taxon>
        <taxon>Basidiomycota</taxon>
        <taxon>Agaricomycotina</taxon>
        <taxon>Agaricomycetes</taxon>
        <taxon>Agaricomycetidae</taxon>
        <taxon>Boletales</taxon>
        <taxon>Suillineae</taxon>
        <taxon>Rhizopogonaceae</taxon>
        <taxon>Rhizopogon</taxon>
    </lineage>
</organism>
<dbReference type="EMBL" id="LVVM01004667">
    <property type="protein sequence ID" value="OJA12434.1"/>
    <property type="molecule type" value="Genomic_DNA"/>
</dbReference>
<dbReference type="AlphaFoldDB" id="A0A1J8QSP2"/>
<comment type="caution">
    <text evidence="2">The sequence shown here is derived from an EMBL/GenBank/DDBJ whole genome shotgun (WGS) entry which is preliminary data.</text>
</comment>
<evidence type="ECO:0000313" key="3">
    <source>
        <dbReference type="Proteomes" id="UP000183567"/>
    </source>
</evidence>
<accession>A0A1J8QSP2</accession>
<name>A0A1J8QSP2_9AGAM</name>
<feature type="region of interest" description="Disordered" evidence="1">
    <location>
        <begin position="106"/>
        <end position="138"/>
    </location>
</feature>
<protein>
    <submittedName>
        <fullName evidence="2">Uncharacterized protein</fullName>
    </submittedName>
</protein>
<evidence type="ECO:0000256" key="1">
    <source>
        <dbReference type="SAM" id="MobiDB-lite"/>
    </source>
</evidence>